<keyword evidence="3" id="KW-1185">Reference proteome</keyword>
<organism evidence="2 3">
    <name type="scientific">Trichinella nelsoni</name>
    <dbReference type="NCBI Taxonomy" id="6336"/>
    <lineage>
        <taxon>Eukaryota</taxon>
        <taxon>Metazoa</taxon>
        <taxon>Ecdysozoa</taxon>
        <taxon>Nematoda</taxon>
        <taxon>Enoplea</taxon>
        <taxon>Dorylaimia</taxon>
        <taxon>Trichinellida</taxon>
        <taxon>Trichinellidae</taxon>
        <taxon>Trichinella</taxon>
    </lineage>
</organism>
<evidence type="ECO:0000313" key="3">
    <source>
        <dbReference type="Proteomes" id="UP000054630"/>
    </source>
</evidence>
<dbReference type="OrthoDB" id="10583641at2759"/>
<proteinExistence type="predicted"/>
<protein>
    <submittedName>
        <fullName evidence="2">Uncharacterized protein</fullName>
    </submittedName>
</protein>
<sequence>MKLQPAAGQNRRETLQKQNTRSGPGMLNNWPNKLASFDVDNAPNGCCCATCPCAGCSRRWMAATQNFSRLRPRLQLKNA</sequence>
<reference evidence="2 3" key="1">
    <citation type="submission" date="2015-01" db="EMBL/GenBank/DDBJ databases">
        <title>Evolution of Trichinella species and genotypes.</title>
        <authorList>
            <person name="Korhonen P.K."/>
            <person name="Edoardo P."/>
            <person name="Giuseppe L.R."/>
            <person name="Gasser R.B."/>
        </authorList>
    </citation>
    <scope>NUCLEOTIDE SEQUENCE [LARGE SCALE GENOMIC DNA]</scope>
    <source>
        <strain evidence="2">ISS37</strain>
    </source>
</reference>
<dbReference type="Proteomes" id="UP000054630">
    <property type="component" value="Unassembled WGS sequence"/>
</dbReference>
<evidence type="ECO:0000313" key="2">
    <source>
        <dbReference type="EMBL" id="KRX27776.1"/>
    </source>
</evidence>
<name>A0A0V0SLN7_9BILA</name>
<dbReference type="EMBL" id="JYDL01000002">
    <property type="protein sequence ID" value="KRX27776.1"/>
    <property type="molecule type" value="Genomic_DNA"/>
</dbReference>
<feature type="region of interest" description="Disordered" evidence="1">
    <location>
        <begin position="1"/>
        <end position="29"/>
    </location>
</feature>
<dbReference type="AlphaFoldDB" id="A0A0V0SLN7"/>
<comment type="caution">
    <text evidence="2">The sequence shown here is derived from an EMBL/GenBank/DDBJ whole genome shotgun (WGS) entry which is preliminary data.</text>
</comment>
<accession>A0A0V0SLN7</accession>
<evidence type="ECO:0000256" key="1">
    <source>
        <dbReference type="SAM" id="MobiDB-lite"/>
    </source>
</evidence>
<gene>
    <name evidence="2" type="ORF">T07_768</name>
</gene>